<sequence>MLTNIYSDTISSLRHEDQKSRADHFTDNEVESSRESRTVPGNQPIESGAIEDKPIPVEVCVSEAPGPGPDIPEDKPIPVKVCVSPVPRPEPYAIEGQDDSIEIQHPEQPYSEEGSGPIVSMRPEDIGLYVNWTNLEIKERKRKKILRRKNLPVPNRDSTFS</sequence>
<evidence type="ECO:0000313" key="2">
    <source>
        <dbReference type="EMBL" id="KAE8389617.1"/>
    </source>
</evidence>
<protein>
    <submittedName>
        <fullName evidence="2">Uncharacterized protein</fullName>
    </submittedName>
</protein>
<feature type="region of interest" description="Disordered" evidence="1">
    <location>
        <begin position="1"/>
        <end position="54"/>
    </location>
</feature>
<gene>
    <name evidence="2" type="ORF">BDV23DRAFT_184219</name>
</gene>
<dbReference type="Proteomes" id="UP000326877">
    <property type="component" value="Unassembled WGS sequence"/>
</dbReference>
<feature type="compositionally biased region" description="Basic and acidic residues" evidence="1">
    <location>
        <begin position="13"/>
        <end position="37"/>
    </location>
</feature>
<name>A0A5N7C7C8_PETAA</name>
<reference evidence="2" key="1">
    <citation type="submission" date="2019-04" db="EMBL/GenBank/DDBJ databases">
        <title>Friends and foes A comparative genomics studyof 23 Aspergillus species from section Flavi.</title>
        <authorList>
            <consortium name="DOE Joint Genome Institute"/>
            <person name="Kjaerbolling I."/>
            <person name="Vesth T."/>
            <person name="Frisvad J.C."/>
            <person name="Nybo J.L."/>
            <person name="Theobald S."/>
            <person name="Kildgaard S."/>
            <person name="Isbrandt T."/>
            <person name="Kuo A."/>
            <person name="Sato A."/>
            <person name="Lyhne E.K."/>
            <person name="Kogle M.E."/>
            <person name="Wiebenga A."/>
            <person name="Kun R.S."/>
            <person name="Lubbers R.J."/>
            <person name="Makela M.R."/>
            <person name="Barry K."/>
            <person name="Chovatia M."/>
            <person name="Clum A."/>
            <person name="Daum C."/>
            <person name="Haridas S."/>
            <person name="He G."/>
            <person name="LaButti K."/>
            <person name="Lipzen A."/>
            <person name="Mondo S."/>
            <person name="Riley R."/>
            <person name="Salamov A."/>
            <person name="Simmons B.A."/>
            <person name="Magnuson J.K."/>
            <person name="Henrissat B."/>
            <person name="Mortensen U.H."/>
            <person name="Larsen T.O."/>
            <person name="Devries R.P."/>
            <person name="Grigoriev I.V."/>
            <person name="Machida M."/>
            <person name="Baker S.E."/>
            <person name="Andersen M.R."/>
        </authorList>
    </citation>
    <scope>NUCLEOTIDE SEQUENCE [LARGE SCALE GENOMIC DNA]</scope>
    <source>
        <strain evidence="2">IBT 14317</strain>
    </source>
</reference>
<organism evidence="2">
    <name type="scientific">Petromyces alliaceus</name>
    <name type="common">Aspergillus alliaceus</name>
    <dbReference type="NCBI Taxonomy" id="209559"/>
    <lineage>
        <taxon>Eukaryota</taxon>
        <taxon>Fungi</taxon>
        <taxon>Dikarya</taxon>
        <taxon>Ascomycota</taxon>
        <taxon>Pezizomycotina</taxon>
        <taxon>Eurotiomycetes</taxon>
        <taxon>Eurotiomycetidae</taxon>
        <taxon>Eurotiales</taxon>
        <taxon>Aspergillaceae</taxon>
        <taxon>Aspergillus</taxon>
        <taxon>Aspergillus subgen. Circumdati</taxon>
    </lineage>
</organism>
<feature type="compositionally biased region" description="Polar residues" evidence="1">
    <location>
        <begin position="1"/>
        <end position="12"/>
    </location>
</feature>
<proteinExistence type="predicted"/>
<accession>A0A5N7C7C8</accession>
<dbReference type="AlphaFoldDB" id="A0A5N7C7C8"/>
<dbReference type="EMBL" id="ML735263">
    <property type="protein sequence ID" value="KAE8389617.1"/>
    <property type="molecule type" value="Genomic_DNA"/>
</dbReference>
<evidence type="ECO:0000256" key="1">
    <source>
        <dbReference type="SAM" id="MobiDB-lite"/>
    </source>
</evidence>